<dbReference type="InterPro" id="IPR005467">
    <property type="entry name" value="His_kinase_dom"/>
</dbReference>
<dbReference type="AlphaFoldDB" id="A0A8G2F8B0"/>
<dbReference type="PROSITE" id="PS50885">
    <property type="entry name" value="HAMP"/>
    <property type="match status" value="1"/>
</dbReference>
<evidence type="ECO:0000256" key="4">
    <source>
        <dbReference type="ARBA" id="ARBA00022475"/>
    </source>
</evidence>
<dbReference type="InterPro" id="IPR003594">
    <property type="entry name" value="HATPase_dom"/>
</dbReference>
<dbReference type="InterPro" id="IPR036890">
    <property type="entry name" value="HATPase_C_sf"/>
</dbReference>
<gene>
    <name evidence="17" type="ORF">SAMN05660830_02150</name>
</gene>
<dbReference type="InterPro" id="IPR050398">
    <property type="entry name" value="HssS/ArlS-like"/>
</dbReference>
<proteinExistence type="predicted"/>
<evidence type="ECO:0000256" key="3">
    <source>
        <dbReference type="ARBA" id="ARBA00012438"/>
    </source>
</evidence>
<dbReference type="EC" id="2.7.13.3" evidence="3"/>
<evidence type="ECO:0000256" key="5">
    <source>
        <dbReference type="ARBA" id="ARBA00022553"/>
    </source>
</evidence>
<dbReference type="CDD" id="cd06225">
    <property type="entry name" value="HAMP"/>
    <property type="match status" value="1"/>
</dbReference>
<keyword evidence="10" id="KW-0067">ATP-binding</keyword>
<evidence type="ECO:0000256" key="11">
    <source>
        <dbReference type="ARBA" id="ARBA00022989"/>
    </source>
</evidence>
<dbReference type="SMART" id="SM00304">
    <property type="entry name" value="HAMP"/>
    <property type="match status" value="1"/>
</dbReference>
<keyword evidence="6" id="KW-0808">Transferase</keyword>
<keyword evidence="7 14" id="KW-0812">Transmembrane</keyword>
<feature type="transmembrane region" description="Helical" evidence="14">
    <location>
        <begin position="12"/>
        <end position="33"/>
    </location>
</feature>
<evidence type="ECO:0000256" key="12">
    <source>
        <dbReference type="ARBA" id="ARBA00023012"/>
    </source>
</evidence>
<dbReference type="SUPFAM" id="SSF158472">
    <property type="entry name" value="HAMP domain-like"/>
    <property type="match status" value="1"/>
</dbReference>
<evidence type="ECO:0000256" key="13">
    <source>
        <dbReference type="ARBA" id="ARBA00023136"/>
    </source>
</evidence>
<feature type="domain" description="Histidine kinase" evidence="15">
    <location>
        <begin position="248"/>
        <end position="463"/>
    </location>
</feature>
<dbReference type="SMART" id="SM00388">
    <property type="entry name" value="HisKA"/>
    <property type="match status" value="1"/>
</dbReference>
<dbReference type="Gene3D" id="6.10.340.10">
    <property type="match status" value="1"/>
</dbReference>
<dbReference type="Proteomes" id="UP000184001">
    <property type="component" value="Unassembled WGS sequence"/>
</dbReference>
<evidence type="ECO:0000313" key="18">
    <source>
        <dbReference type="Proteomes" id="UP000184001"/>
    </source>
</evidence>
<dbReference type="RefSeq" id="WP_020000213.1">
    <property type="nucleotide sequence ID" value="NZ_CP192219.1"/>
</dbReference>
<organism evidence="17 18">
    <name type="scientific">Halodesulfovibrio aestuarii</name>
    <dbReference type="NCBI Taxonomy" id="126333"/>
    <lineage>
        <taxon>Bacteria</taxon>
        <taxon>Pseudomonadati</taxon>
        <taxon>Thermodesulfobacteriota</taxon>
        <taxon>Desulfovibrionia</taxon>
        <taxon>Desulfovibrionales</taxon>
        <taxon>Desulfovibrionaceae</taxon>
        <taxon>Halodesulfovibrio</taxon>
    </lineage>
</organism>
<dbReference type="SUPFAM" id="SSF47384">
    <property type="entry name" value="Homodimeric domain of signal transducing histidine kinase"/>
    <property type="match status" value="1"/>
</dbReference>
<keyword evidence="8" id="KW-0547">Nucleotide-binding</keyword>
<dbReference type="Pfam" id="PF00512">
    <property type="entry name" value="HisKA"/>
    <property type="match status" value="1"/>
</dbReference>
<dbReference type="Gene3D" id="1.10.287.130">
    <property type="match status" value="1"/>
</dbReference>
<comment type="subcellular location">
    <subcellularLocation>
        <location evidence="2">Cell membrane</location>
        <topology evidence="2">Multi-pass membrane protein</topology>
    </subcellularLocation>
</comment>
<dbReference type="PROSITE" id="PS50109">
    <property type="entry name" value="HIS_KIN"/>
    <property type="match status" value="1"/>
</dbReference>
<dbReference type="InterPro" id="IPR003661">
    <property type="entry name" value="HisK_dim/P_dom"/>
</dbReference>
<keyword evidence="12" id="KW-0902">Two-component regulatory system</keyword>
<dbReference type="InterPro" id="IPR003660">
    <property type="entry name" value="HAMP_dom"/>
</dbReference>
<feature type="domain" description="HAMP" evidence="16">
    <location>
        <begin position="188"/>
        <end position="240"/>
    </location>
</feature>
<evidence type="ECO:0000256" key="2">
    <source>
        <dbReference type="ARBA" id="ARBA00004651"/>
    </source>
</evidence>
<evidence type="ECO:0000256" key="7">
    <source>
        <dbReference type="ARBA" id="ARBA00022692"/>
    </source>
</evidence>
<dbReference type="EMBL" id="FQZR01000004">
    <property type="protein sequence ID" value="SHJ30687.1"/>
    <property type="molecule type" value="Genomic_DNA"/>
</dbReference>
<dbReference type="PANTHER" id="PTHR45528">
    <property type="entry name" value="SENSOR HISTIDINE KINASE CPXA"/>
    <property type="match status" value="1"/>
</dbReference>
<dbReference type="SUPFAM" id="SSF55874">
    <property type="entry name" value="ATPase domain of HSP90 chaperone/DNA topoisomerase II/histidine kinase"/>
    <property type="match status" value="1"/>
</dbReference>
<evidence type="ECO:0000256" key="8">
    <source>
        <dbReference type="ARBA" id="ARBA00022741"/>
    </source>
</evidence>
<keyword evidence="11 14" id="KW-1133">Transmembrane helix</keyword>
<dbReference type="PANTHER" id="PTHR45528:SF1">
    <property type="entry name" value="SENSOR HISTIDINE KINASE CPXA"/>
    <property type="match status" value="1"/>
</dbReference>
<dbReference type="GO" id="GO:0005886">
    <property type="term" value="C:plasma membrane"/>
    <property type="evidence" value="ECO:0007669"/>
    <property type="project" value="UniProtKB-SubCell"/>
</dbReference>
<evidence type="ECO:0000256" key="6">
    <source>
        <dbReference type="ARBA" id="ARBA00022679"/>
    </source>
</evidence>
<comment type="catalytic activity">
    <reaction evidence="1">
        <text>ATP + protein L-histidine = ADP + protein N-phospho-L-histidine.</text>
        <dbReference type="EC" id="2.7.13.3"/>
    </reaction>
</comment>
<sequence>MLLKSISAKLTATFLLILALSLATYIILFSVTMHRDAERSILRSLPIISTLLNTKFAALSSIPCRDATETKKEISRILPSIQQTLQAEYLWVVTPTGIIVTDPDKIIPEHTLLSLKTRNDGIQQAFFNSRKTGELLALIFPISLWNGKGKVVIIQQKTWPSHKILIDFLVPTAGTGLLLGLIVLPLIARTLRPLKELEAKVINFATGDLSERVIPVDDDEIGRLSRTFNSMADNLEQMTRFRHELTANISHELRSPLTRIQMAEELAYISCKQQNYDDAIRHLNSVRSEVAELDELIEEILKLSKIELNAPTGAFGVCNLTNTVQQLIHRSAPIIERKQLTLQTDYSYDCVITCNYPMVNLAISNLIANALKFSPEKGLIRVATVSNPRTVSVEVVNSFYRTLTSSELVGIFEPFARAEGENIPGTGLGLAFVSKIAEQHEGSASAANCTDGILFTFTLPRILTSET</sequence>
<comment type="caution">
    <text evidence="17">The sequence shown here is derived from an EMBL/GenBank/DDBJ whole genome shotgun (WGS) entry which is preliminary data.</text>
</comment>
<evidence type="ECO:0000256" key="14">
    <source>
        <dbReference type="SAM" id="Phobius"/>
    </source>
</evidence>
<reference evidence="17 18" key="1">
    <citation type="submission" date="2016-11" db="EMBL/GenBank/DDBJ databases">
        <authorList>
            <person name="Varghese N."/>
            <person name="Submissions S."/>
        </authorList>
    </citation>
    <scope>NUCLEOTIDE SEQUENCE [LARGE SCALE GENOMIC DNA]</scope>
    <source>
        <strain evidence="17 18">DSM 17919</strain>
    </source>
</reference>
<dbReference type="Gene3D" id="3.30.565.10">
    <property type="entry name" value="Histidine kinase-like ATPase, C-terminal domain"/>
    <property type="match status" value="1"/>
</dbReference>
<dbReference type="PRINTS" id="PR00344">
    <property type="entry name" value="BCTRLSENSOR"/>
</dbReference>
<dbReference type="GO" id="GO:0000155">
    <property type="term" value="F:phosphorelay sensor kinase activity"/>
    <property type="evidence" value="ECO:0007669"/>
    <property type="project" value="InterPro"/>
</dbReference>
<dbReference type="SMART" id="SM00387">
    <property type="entry name" value="HATPase_c"/>
    <property type="match status" value="1"/>
</dbReference>
<keyword evidence="9 17" id="KW-0418">Kinase</keyword>
<evidence type="ECO:0000256" key="10">
    <source>
        <dbReference type="ARBA" id="ARBA00022840"/>
    </source>
</evidence>
<dbReference type="CDD" id="cd00082">
    <property type="entry name" value="HisKA"/>
    <property type="match status" value="1"/>
</dbReference>
<dbReference type="InterPro" id="IPR036097">
    <property type="entry name" value="HisK_dim/P_sf"/>
</dbReference>
<dbReference type="Pfam" id="PF02518">
    <property type="entry name" value="HATPase_c"/>
    <property type="match status" value="1"/>
</dbReference>
<dbReference type="InterPro" id="IPR004358">
    <property type="entry name" value="Sig_transdc_His_kin-like_C"/>
</dbReference>
<accession>A0A8G2F8B0</accession>
<evidence type="ECO:0000256" key="9">
    <source>
        <dbReference type="ARBA" id="ARBA00022777"/>
    </source>
</evidence>
<dbReference type="Pfam" id="PF00672">
    <property type="entry name" value="HAMP"/>
    <property type="match status" value="1"/>
</dbReference>
<evidence type="ECO:0000259" key="15">
    <source>
        <dbReference type="PROSITE" id="PS50109"/>
    </source>
</evidence>
<feature type="transmembrane region" description="Helical" evidence="14">
    <location>
        <begin position="164"/>
        <end position="188"/>
    </location>
</feature>
<keyword evidence="4" id="KW-1003">Cell membrane</keyword>
<evidence type="ECO:0000256" key="1">
    <source>
        <dbReference type="ARBA" id="ARBA00000085"/>
    </source>
</evidence>
<evidence type="ECO:0000259" key="16">
    <source>
        <dbReference type="PROSITE" id="PS50885"/>
    </source>
</evidence>
<keyword evidence="5" id="KW-0597">Phosphoprotein</keyword>
<dbReference type="GO" id="GO:0005524">
    <property type="term" value="F:ATP binding"/>
    <property type="evidence" value="ECO:0007669"/>
    <property type="project" value="UniProtKB-KW"/>
</dbReference>
<keyword evidence="13 14" id="KW-0472">Membrane</keyword>
<name>A0A8G2F8B0_9BACT</name>
<evidence type="ECO:0000313" key="17">
    <source>
        <dbReference type="EMBL" id="SHJ30687.1"/>
    </source>
</evidence>
<dbReference type="CDD" id="cd00075">
    <property type="entry name" value="HATPase"/>
    <property type="match status" value="1"/>
</dbReference>
<protein>
    <recommendedName>
        <fullName evidence="3">histidine kinase</fullName>
        <ecNumber evidence="3">2.7.13.3</ecNumber>
    </recommendedName>
</protein>